<dbReference type="AlphaFoldDB" id="A0A0W0EV55"/>
<evidence type="ECO:0000313" key="2">
    <source>
        <dbReference type="Proteomes" id="UP000054988"/>
    </source>
</evidence>
<dbReference type="Proteomes" id="UP000054988">
    <property type="component" value="Unassembled WGS sequence"/>
</dbReference>
<sequence>MLPLPFLSDTKAIIDQLCALQPLIDSIIDIMANKADTSFKDQPVLKSFVGTVALYEVYASFGGHLLDKCPASLKADGNALFQDGKKHSRLALPSTERTSHDTFQIPPTPVFRTRTRSHRQVTFRVGDGQYVLAELGQLGLVLVRFKLNPVFDTLAAKAVATFTGPLTFKEVIGQQLVVLYGAYDTYVTHIINASPAGDLKSRAQVLKADHTPSRPRVK</sequence>
<gene>
    <name evidence="1" type="ORF">WG66_19448</name>
</gene>
<reference evidence="1 2" key="1">
    <citation type="submission" date="2015-12" db="EMBL/GenBank/DDBJ databases">
        <title>Draft genome sequence of Moniliophthora roreri, the causal agent of frosty pod rot of cacao.</title>
        <authorList>
            <person name="Aime M.C."/>
            <person name="Diaz-Valderrama J.R."/>
            <person name="Kijpornyongpan T."/>
            <person name="Phillips-Mora W."/>
        </authorList>
    </citation>
    <scope>NUCLEOTIDE SEQUENCE [LARGE SCALE GENOMIC DNA]</scope>
    <source>
        <strain evidence="1 2">MCA 2952</strain>
    </source>
</reference>
<comment type="caution">
    <text evidence="1">The sequence shown here is derived from an EMBL/GenBank/DDBJ whole genome shotgun (WGS) entry which is preliminary data.</text>
</comment>
<organism evidence="1 2">
    <name type="scientific">Moniliophthora roreri</name>
    <name type="common">Frosty pod rot fungus</name>
    <name type="synonym">Monilia roreri</name>
    <dbReference type="NCBI Taxonomy" id="221103"/>
    <lineage>
        <taxon>Eukaryota</taxon>
        <taxon>Fungi</taxon>
        <taxon>Dikarya</taxon>
        <taxon>Basidiomycota</taxon>
        <taxon>Agaricomycotina</taxon>
        <taxon>Agaricomycetes</taxon>
        <taxon>Agaricomycetidae</taxon>
        <taxon>Agaricales</taxon>
        <taxon>Marasmiineae</taxon>
        <taxon>Marasmiaceae</taxon>
        <taxon>Moniliophthora</taxon>
    </lineage>
</organism>
<evidence type="ECO:0000313" key="1">
    <source>
        <dbReference type="EMBL" id="KTB27943.1"/>
    </source>
</evidence>
<accession>A0A0W0EV55</accession>
<proteinExistence type="predicted"/>
<name>A0A0W0EV55_MONRR</name>
<protein>
    <submittedName>
        <fullName evidence="1">Uncharacterized protein</fullName>
    </submittedName>
</protein>
<dbReference type="EMBL" id="LATX01002510">
    <property type="protein sequence ID" value="KTB27943.1"/>
    <property type="molecule type" value="Genomic_DNA"/>
</dbReference>